<proteinExistence type="predicted"/>
<reference evidence="1" key="1">
    <citation type="journal article" date="2015" name="Nature">
        <title>Complex archaea that bridge the gap between prokaryotes and eukaryotes.</title>
        <authorList>
            <person name="Spang A."/>
            <person name="Saw J.H."/>
            <person name="Jorgensen S.L."/>
            <person name="Zaremba-Niedzwiedzka K."/>
            <person name="Martijn J."/>
            <person name="Lind A.E."/>
            <person name="van Eijk R."/>
            <person name="Schleper C."/>
            <person name="Guy L."/>
            <person name="Ettema T.J."/>
        </authorList>
    </citation>
    <scope>NUCLEOTIDE SEQUENCE</scope>
</reference>
<evidence type="ECO:0008006" key="2">
    <source>
        <dbReference type="Google" id="ProtNLM"/>
    </source>
</evidence>
<comment type="caution">
    <text evidence="1">The sequence shown here is derived from an EMBL/GenBank/DDBJ whole genome shotgun (WGS) entry which is preliminary data.</text>
</comment>
<accession>A0A0F9DZ82</accession>
<sequence length="47" mass="5512">VYITSVEYLNEKSEVISDNPLMYEIPKSRAFDVDTEEDLKIISKLLY</sequence>
<dbReference type="InterPro" id="IPR029044">
    <property type="entry name" value="Nucleotide-diphossugar_trans"/>
</dbReference>
<dbReference type="AlphaFoldDB" id="A0A0F9DZ82"/>
<evidence type="ECO:0000313" key="1">
    <source>
        <dbReference type="EMBL" id="KKL22976.1"/>
    </source>
</evidence>
<protein>
    <recommendedName>
        <fullName evidence="2">Acylneuraminate cytidylyltransferase</fullName>
    </recommendedName>
</protein>
<dbReference type="EMBL" id="LAZR01037144">
    <property type="protein sequence ID" value="KKL22976.1"/>
    <property type="molecule type" value="Genomic_DNA"/>
</dbReference>
<feature type="non-terminal residue" evidence="1">
    <location>
        <position position="1"/>
    </location>
</feature>
<dbReference type="Gene3D" id="3.90.550.10">
    <property type="entry name" value="Spore Coat Polysaccharide Biosynthesis Protein SpsA, Chain A"/>
    <property type="match status" value="1"/>
</dbReference>
<organism evidence="1">
    <name type="scientific">marine sediment metagenome</name>
    <dbReference type="NCBI Taxonomy" id="412755"/>
    <lineage>
        <taxon>unclassified sequences</taxon>
        <taxon>metagenomes</taxon>
        <taxon>ecological metagenomes</taxon>
    </lineage>
</organism>
<name>A0A0F9DZ82_9ZZZZ</name>
<gene>
    <name evidence="1" type="ORF">LCGC14_2430040</name>
</gene>